<organism evidence="2 3">
    <name type="scientific">Eimeria acervulina</name>
    <name type="common">Coccidian parasite</name>
    <dbReference type="NCBI Taxonomy" id="5801"/>
    <lineage>
        <taxon>Eukaryota</taxon>
        <taxon>Sar</taxon>
        <taxon>Alveolata</taxon>
        <taxon>Apicomplexa</taxon>
        <taxon>Conoidasida</taxon>
        <taxon>Coccidia</taxon>
        <taxon>Eucoccidiorida</taxon>
        <taxon>Eimeriorina</taxon>
        <taxon>Eimeriidae</taxon>
        <taxon>Eimeria</taxon>
    </lineage>
</organism>
<dbReference type="VEuPathDB" id="ToxoDB:EAH_00012650"/>
<dbReference type="EMBL" id="HG673556">
    <property type="protein sequence ID" value="CDI83981.1"/>
    <property type="molecule type" value="Genomic_DNA"/>
</dbReference>
<sequence length="99" mass="10509">MSIACILFNFLFFSWLLSSTTLPKVAAAAAAAADAATGGFEALNEEEITKEISFAGYPRVSYCSEAPGLPSPFELNQLGSHPVTPLNFSLFGMCPGETR</sequence>
<dbReference type="GeneID" id="25269335"/>
<dbReference type="Proteomes" id="UP000018050">
    <property type="component" value="Unassembled WGS sequence"/>
</dbReference>
<keyword evidence="3" id="KW-1185">Reference proteome</keyword>
<dbReference type="RefSeq" id="XP_013246947.1">
    <property type="nucleotide sequence ID" value="XM_013391493.1"/>
</dbReference>
<protein>
    <recommendedName>
        <fullName evidence="4">Secreted protein</fullName>
    </recommendedName>
</protein>
<dbReference type="OrthoDB" id="10574003at2759"/>
<keyword evidence="1" id="KW-0732">Signal</keyword>
<gene>
    <name evidence="2" type="ORF">EAH_00012650</name>
</gene>
<dbReference type="AlphaFoldDB" id="U6GUP2"/>
<name>U6GUP2_EIMAC</name>
<proteinExistence type="predicted"/>
<feature type="signal peptide" evidence="1">
    <location>
        <begin position="1"/>
        <end position="27"/>
    </location>
</feature>
<feature type="chain" id="PRO_5004670195" description="Secreted protein" evidence="1">
    <location>
        <begin position="28"/>
        <end position="99"/>
    </location>
</feature>
<evidence type="ECO:0008006" key="4">
    <source>
        <dbReference type="Google" id="ProtNLM"/>
    </source>
</evidence>
<evidence type="ECO:0000256" key="1">
    <source>
        <dbReference type="SAM" id="SignalP"/>
    </source>
</evidence>
<reference evidence="2" key="2">
    <citation type="submission" date="2013-10" db="EMBL/GenBank/DDBJ databases">
        <authorList>
            <person name="Aslett M."/>
        </authorList>
    </citation>
    <scope>NUCLEOTIDE SEQUENCE</scope>
    <source>
        <strain evidence="2">Houghton</strain>
    </source>
</reference>
<evidence type="ECO:0000313" key="2">
    <source>
        <dbReference type="EMBL" id="CDI83981.1"/>
    </source>
</evidence>
<reference evidence="2" key="1">
    <citation type="submission" date="2013-10" db="EMBL/GenBank/DDBJ databases">
        <title>Genomic analysis of the causative agents of coccidiosis in chickens.</title>
        <authorList>
            <person name="Reid A.J."/>
            <person name="Blake D."/>
            <person name="Billington K."/>
            <person name="Browne H."/>
            <person name="Dunn M."/>
            <person name="Hung S."/>
            <person name="Kawahara F."/>
            <person name="Miranda-Saavedra D."/>
            <person name="Mourier T."/>
            <person name="Nagra H."/>
            <person name="Otto T.D."/>
            <person name="Rawlings N."/>
            <person name="Sanchez A."/>
            <person name="Sanders M."/>
            <person name="Subramaniam C."/>
            <person name="Tay Y."/>
            <person name="Dear P."/>
            <person name="Doerig C."/>
            <person name="Gruber A."/>
            <person name="Parkinson J."/>
            <person name="Shirley M."/>
            <person name="Wan K.L."/>
            <person name="Berriman M."/>
            <person name="Tomley F."/>
            <person name="Pain A."/>
        </authorList>
    </citation>
    <scope>NUCLEOTIDE SEQUENCE</scope>
    <source>
        <strain evidence="2">Houghton</strain>
    </source>
</reference>
<evidence type="ECO:0000313" key="3">
    <source>
        <dbReference type="Proteomes" id="UP000018050"/>
    </source>
</evidence>
<accession>U6GUP2</accession>